<dbReference type="AlphaFoldDB" id="A0A9Q3PMK2"/>
<sequence length="154" mass="18068">MHLVIYAWKPAYKQVSQIYFLSSINTLTEEEYYYFDHYVPMDKESLEAQDEMSITTSHSQEAIESLTAKYHYHFEQLNLRKDTNSGDASMSKEDSNQAQGNYHHIILKQYSKFPIDKVQACMFAICQCNEIVEYLGNNWPIAPNKDIISYWKVS</sequence>
<protein>
    <submittedName>
        <fullName evidence="1">Uncharacterized protein</fullName>
    </submittedName>
</protein>
<dbReference type="OrthoDB" id="3268424at2759"/>
<name>A0A9Q3PMK2_9BASI</name>
<organism evidence="1 2">
    <name type="scientific">Austropuccinia psidii MF-1</name>
    <dbReference type="NCBI Taxonomy" id="1389203"/>
    <lineage>
        <taxon>Eukaryota</taxon>
        <taxon>Fungi</taxon>
        <taxon>Dikarya</taxon>
        <taxon>Basidiomycota</taxon>
        <taxon>Pucciniomycotina</taxon>
        <taxon>Pucciniomycetes</taxon>
        <taxon>Pucciniales</taxon>
        <taxon>Sphaerophragmiaceae</taxon>
        <taxon>Austropuccinia</taxon>
    </lineage>
</organism>
<gene>
    <name evidence="1" type="ORF">O181_105746</name>
</gene>
<dbReference type="Proteomes" id="UP000765509">
    <property type="component" value="Unassembled WGS sequence"/>
</dbReference>
<keyword evidence="2" id="KW-1185">Reference proteome</keyword>
<reference evidence="1" key="1">
    <citation type="submission" date="2021-03" db="EMBL/GenBank/DDBJ databases">
        <title>Draft genome sequence of rust myrtle Austropuccinia psidii MF-1, a brazilian biotype.</title>
        <authorList>
            <person name="Quecine M.C."/>
            <person name="Pachon D.M.R."/>
            <person name="Bonatelli M.L."/>
            <person name="Correr F.H."/>
            <person name="Franceschini L.M."/>
            <person name="Leite T.F."/>
            <person name="Margarido G.R.A."/>
            <person name="Almeida C.A."/>
            <person name="Ferrarezi J.A."/>
            <person name="Labate C.A."/>
        </authorList>
    </citation>
    <scope>NUCLEOTIDE SEQUENCE</scope>
    <source>
        <strain evidence="1">MF-1</strain>
    </source>
</reference>
<proteinExistence type="predicted"/>
<dbReference type="EMBL" id="AVOT02078435">
    <property type="protein sequence ID" value="MBW0566031.1"/>
    <property type="molecule type" value="Genomic_DNA"/>
</dbReference>
<accession>A0A9Q3PMK2</accession>
<evidence type="ECO:0000313" key="1">
    <source>
        <dbReference type="EMBL" id="MBW0566031.1"/>
    </source>
</evidence>
<comment type="caution">
    <text evidence="1">The sequence shown here is derived from an EMBL/GenBank/DDBJ whole genome shotgun (WGS) entry which is preliminary data.</text>
</comment>
<evidence type="ECO:0000313" key="2">
    <source>
        <dbReference type="Proteomes" id="UP000765509"/>
    </source>
</evidence>